<sequence>MADKDKVIVGLTSEIINVQQQMEDVSDPGCGAISSFLGVTRNNFNGKVVLLLEYECYETMALKKMKEIGHQALEKWEGIHKISIIHRLGKVPVKEASISIVVSSPHRLESLEAVHWLIDELKAVVPIWKKEHYEDGTQWKENTEWIGKGRKKACCSHDRSPVSPPSSSQ</sequence>
<dbReference type="FunFam" id="3.90.1170.40:FF:000002">
    <property type="entry name" value="Molybdopterin synthase catalytic subunit"/>
    <property type="match status" value="1"/>
</dbReference>
<evidence type="ECO:0000313" key="5">
    <source>
        <dbReference type="EMBL" id="CAE2306967.1"/>
    </source>
</evidence>
<comment type="similarity">
    <text evidence="4">Belongs to the MoaE family. MOCS2B subfamily.</text>
</comment>
<dbReference type="SUPFAM" id="SSF54690">
    <property type="entry name" value="Molybdopterin synthase subunit MoaE"/>
    <property type="match status" value="1"/>
</dbReference>
<protein>
    <recommendedName>
        <fullName evidence="4">Molybdopterin synthase catalytic subunit</fullName>
        <ecNumber evidence="4">2.8.1.12</ecNumber>
    </recommendedName>
    <alternativeName>
        <fullName evidence="4">Molybdenum cofactor synthesis protein 2 large subunit</fullName>
    </alternativeName>
    <alternativeName>
        <fullName evidence="4">Molybdenum cofactor synthesis protein 2B</fullName>
        <shortName evidence="4">MOCS2B</shortName>
    </alternativeName>
</protein>
<evidence type="ECO:0000256" key="3">
    <source>
        <dbReference type="ARBA" id="ARBA00023150"/>
    </source>
</evidence>
<comment type="subunit">
    <text evidence="4">Heterotetramer; composed of 2 small (MOCS2A) and 2 large (MOCS2B) subunits.</text>
</comment>
<name>A0A7S4NT59_9EUKA</name>
<dbReference type="InterPro" id="IPR028888">
    <property type="entry name" value="MOCS2B_euk"/>
</dbReference>
<feature type="binding site" evidence="4">
    <location>
        <position position="122"/>
    </location>
    <ligand>
        <name>substrate</name>
    </ligand>
</feature>
<dbReference type="CDD" id="cd00756">
    <property type="entry name" value="MoaE"/>
    <property type="match status" value="1"/>
</dbReference>
<dbReference type="InterPro" id="IPR036563">
    <property type="entry name" value="MoaE_sf"/>
</dbReference>
<dbReference type="AlphaFoldDB" id="A0A7S4NT59"/>
<comment type="subcellular location">
    <subcellularLocation>
        <location evidence="4">Cytoplasm</location>
    </subcellularLocation>
</comment>
<dbReference type="EMBL" id="HBKR01018323">
    <property type="protein sequence ID" value="CAE2306967.1"/>
    <property type="molecule type" value="Transcribed_RNA"/>
</dbReference>
<proteinExistence type="inferred from homology"/>
<dbReference type="GO" id="GO:1990140">
    <property type="term" value="C:molybdopterin synthase complex"/>
    <property type="evidence" value="ECO:0007669"/>
    <property type="project" value="UniProtKB-UniRule"/>
</dbReference>
<accession>A0A7S4NT59</accession>
<dbReference type="PANTHER" id="PTHR23404">
    <property type="entry name" value="MOLYBDOPTERIN SYNTHASE RELATED"/>
    <property type="match status" value="1"/>
</dbReference>
<feature type="binding site" evidence="4">
    <location>
        <begin position="106"/>
        <end position="107"/>
    </location>
    <ligand>
        <name>substrate</name>
    </ligand>
</feature>
<comment type="function">
    <text evidence="4">Catalytic subunit of the molybdopterin synthase complex, a complex that catalyzes the conversion of precursor Z into molybdopterin. Acts by mediating the incorporation of 2 sulfur atoms from thiocarboxylated MOCS2A into precursor Z to generate a dithiolene group.</text>
</comment>
<dbReference type="HAMAP" id="MF_03052">
    <property type="entry name" value="MOC2B"/>
    <property type="match status" value="1"/>
</dbReference>
<feature type="binding site" evidence="4">
    <location>
        <begin position="129"/>
        <end position="131"/>
    </location>
    <ligand>
        <name>substrate</name>
    </ligand>
</feature>
<keyword evidence="1 4" id="KW-0963">Cytoplasm</keyword>
<dbReference type="EC" id="2.8.1.12" evidence="4"/>
<organism evidence="5">
    <name type="scientific">Paramoeba aestuarina</name>
    <dbReference type="NCBI Taxonomy" id="180227"/>
    <lineage>
        <taxon>Eukaryota</taxon>
        <taxon>Amoebozoa</taxon>
        <taxon>Discosea</taxon>
        <taxon>Flabellinia</taxon>
        <taxon>Dactylopodida</taxon>
        <taxon>Paramoebidae</taxon>
        <taxon>Paramoeba</taxon>
    </lineage>
</organism>
<reference evidence="5" key="1">
    <citation type="submission" date="2021-01" db="EMBL/GenBank/DDBJ databases">
        <authorList>
            <person name="Corre E."/>
            <person name="Pelletier E."/>
            <person name="Niang G."/>
            <person name="Scheremetjew M."/>
            <person name="Finn R."/>
            <person name="Kale V."/>
            <person name="Holt S."/>
            <person name="Cochrane G."/>
            <person name="Meng A."/>
            <person name="Brown T."/>
            <person name="Cohen L."/>
        </authorList>
    </citation>
    <scope>NUCLEOTIDE SEQUENCE</scope>
    <source>
        <strain evidence="5">SoJaBio B1-5/56/2</strain>
    </source>
</reference>
<keyword evidence="3 4" id="KW-0501">Molybdenum cofactor biosynthesis</keyword>
<evidence type="ECO:0000256" key="2">
    <source>
        <dbReference type="ARBA" id="ARBA00022679"/>
    </source>
</evidence>
<evidence type="ECO:0000256" key="4">
    <source>
        <dbReference type="HAMAP-Rule" id="MF_03052"/>
    </source>
</evidence>
<dbReference type="InterPro" id="IPR003448">
    <property type="entry name" value="Mopterin_biosynth_MoaE"/>
</dbReference>
<dbReference type="Gene3D" id="3.90.1170.40">
    <property type="entry name" value="Molybdopterin biosynthesis MoaE subunit"/>
    <property type="match status" value="1"/>
</dbReference>
<comment type="pathway">
    <text evidence="4">Cofactor biosynthesis; molybdopterin biosynthesis.</text>
</comment>
<dbReference type="GO" id="GO:0030366">
    <property type="term" value="F:molybdopterin synthase activity"/>
    <property type="evidence" value="ECO:0007669"/>
    <property type="project" value="UniProtKB-UniRule"/>
</dbReference>
<gene>
    <name evidence="5" type="ORF">NAES01612_LOCUS12043</name>
</gene>
<dbReference type="GO" id="GO:0006777">
    <property type="term" value="P:Mo-molybdopterin cofactor biosynthetic process"/>
    <property type="evidence" value="ECO:0007669"/>
    <property type="project" value="UniProtKB-UniRule"/>
</dbReference>
<evidence type="ECO:0000256" key="1">
    <source>
        <dbReference type="ARBA" id="ARBA00022490"/>
    </source>
</evidence>
<dbReference type="UniPathway" id="UPA00344"/>
<keyword evidence="2 4" id="KW-0808">Transferase</keyword>
<comment type="catalytic activity">
    <reaction evidence="4">
        <text>2 [molybdopterin-synthase sulfur-carrier protein]-C-terminal-Gly-aminoethanethioate + cyclic pyranopterin phosphate + H2O = molybdopterin + 2 [molybdopterin-synthase sulfur-carrier protein]-C-terminal Gly-Gly + 2 H(+)</text>
        <dbReference type="Rhea" id="RHEA:26333"/>
        <dbReference type="Rhea" id="RHEA-COMP:12202"/>
        <dbReference type="Rhea" id="RHEA-COMP:19907"/>
        <dbReference type="ChEBI" id="CHEBI:15377"/>
        <dbReference type="ChEBI" id="CHEBI:15378"/>
        <dbReference type="ChEBI" id="CHEBI:58698"/>
        <dbReference type="ChEBI" id="CHEBI:59648"/>
        <dbReference type="ChEBI" id="CHEBI:90778"/>
        <dbReference type="ChEBI" id="CHEBI:232372"/>
        <dbReference type="EC" id="2.8.1.12"/>
    </reaction>
</comment>
<dbReference type="Pfam" id="PF02391">
    <property type="entry name" value="MoaE"/>
    <property type="match status" value="1"/>
</dbReference>